<protein>
    <submittedName>
        <fullName evidence="1">Uncharacterized protein</fullName>
    </submittedName>
</protein>
<dbReference type="EMBL" id="CADIKH010000135">
    <property type="protein sequence ID" value="CAB3774576.1"/>
    <property type="molecule type" value="Genomic_DNA"/>
</dbReference>
<sequence length="101" mass="10717">MSKFEEENPLPIPAYVSTACGIAVVARPRKASEPDLLAGLENAILVVKGPTDNVVFSVSPSLPWTHDAIVTALGHEDVVRAVNDDVADAYLGDCWIGSTEL</sequence>
<name>A0A6J5FBF6_9BURK</name>
<accession>A0A6J5FBF6</accession>
<reference evidence="1 2" key="1">
    <citation type="submission" date="2020-04" db="EMBL/GenBank/DDBJ databases">
        <authorList>
            <person name="De Canck E."/>
        </authorList>
    </citation>
    <scope>NUCLEOTIDE SEQUENCE [LARGE SCALE GENOMIC DNA]</scope>
    <source>
        <strain evidence="1 2">LMG 29542</strain>
    </source>
</reference>
<dbReference type="PROSITE" id="PS51257">
    <property type="entry name" value="PROKAR_LIPOPROTEIN"/>
    <property type="match status" value="1"/>
</dbReference>
<gene>
    <name evidence="1" type="ORF">LMG29542_07954</name>
</gene>
<proteinExistence type="predicted"/>
<keyword evidence="2" id="KW-1185">Reference proteome</keyword>
<evidence type="ECO:0000313" key="1">
    <source>
        <dbReference type="EMBL" id="CAB3774576.1"/>
    </source>
</evidence>
<dbReference type="AlphaFoldDB" id="A0A6J5FBF6"/>
<organism evidence="1 2">
    <name type="scientific">Paraburkholderia humisilvae</name>
    <dbReference type="NCBI Taxonomy" id="627669"/>
    <lineage>
        <taxon>Bacteria</taxon>
        <taxon>Pseudomonadati</taxon>
        <taxon>Pseudomonadota</taxon>
        <taxon>Betaproteobacteria</taxon>
        <taxon>Burkholderiales</taxon>
        <taxon>Burkholderiaceae</taxon>
        <taxon>Paraburkholderia</taxon>
    </lineage>
</organism>
<dbReference type="Proteomes" id="UP000494363">
    <property type="component" value="Unassembled WGS sequence"/>
</dbReference>
<evidence type="ECO:0000313" key="2">
    <source>
        <dbReference type="Proteomes" id="UP000494363"/>
    </source>
</evidence>